<dbReference type="PANTHER" id="PTHR43190">
    <property type="entry name" value="N-ACETYL-D-GLUCOSAMINE KINASE"/>
    <property type="match status" value="1"/>
</dbReference>
<reference evidence="6" key="1">
    <citation type="submission" date="2020-11" db="EMBL/GenBank/DDBJ databases">
        <authorList>
            <person name="Tran Van P."/>
        </authorList>
    </citation>
    <scope>NUCLEOTIDE SEQUENCE</scope>
</reference>
<evidence type="ECO:0000313" key="7">
    <source>
        <dbReference type="Proteomes" id="UP000728032"/>
    </source>
</evidence>
<protein>
    <recommendedName>
        <fullName evidence="3">N-acetyl-D-glucosamine kinase</fullName>
        <ecNumber evidence="2">2.7.1.59</ecNumber>
    </recommendedName>
    <alternativeName>
        <fullName evidence="4">GlcNAc kinase</fullName>
    </alternativeName>
</protein>
<dbReference type="InterPro" id="IPR052519">
    <property type="entry name" value="Euk-type_GlcNAc_Kinase"/>
</dbReference>
<evidence type="ECO:0000256" key="1">
    <source>
        <dbReference type="ARBA" id="ARBA00006198"/>
    </source>
</evidence>
<evidence type="ECO:0000256" key="4">
    <source>
        <dbReference type="ARBA" id="ARBA00031123"/>
    </source>
</evidence>
<dbReference type="InterPro" id="IPR043129">
    <property type="entry name" value="ATPase_NBD"/>
</dbReference>
<organism evidence="6">
    <name type="scientific">Oppiella nova</name>
    <dbReference type="NCBI Taxonomy" id="334625"/>
    <lineage>
        <taxon>Eukaryota</taxon>
        <taxon>Metazoa</taxon>
        <taxon>Ecdysozoa</taxon>
        <taxon>Arthropoda</taxon>
        <taxon>Chelicerata</taxon>
        <taxon>Arachnida</taxon>
        <taxon>Acari</taxon>
        <taxon>Acariformes</taxon>
        <taxon>Sarcoptiformes</taxon>
        <taxon>Oribatida</taxon>
        <taxon>Brachypylina</taxon>
        <taxon>Oppioidea</taxon>
        <taxon>Oppiidae</taxon>
        <taxon>Oppiella</taxon>
    </lineage>
</organism>
<feature type="non-terminal residue" evidence="6">
    <location>
        <position position="322"/>
    </location>
</feature>
<dbReference type="OrthoDB" id="311172at2759"/>
<dbReference type="PANTHER" id="PTHR43190:SF3">
    <property type="entry name" value="N-ACETYL-D-GLUCOSAMINE KINASE"/>
    <property type="match status" value="1"/>
</dbReference>
<dbReference type="GO" id="GO:0045127">
    <property type="term" value="F:N-acetylglucosamine kinase activity"/>
    <property type="evidence" value="ECO:0007669"/>
    <property type="project" value="UniProtKB-EC"/>
</dbReference>
<gene>
    <name evidence="6" type="ORF">ONB1V03_LOCUS16877</name>
</gene>
<keyword evidence="7" id="KW-1185">Reference proteome</keyword>
<name>A0A7R9MHP3_9ACAR</name>
<dbReference type="EC" id="2.7.1.59" evidence="2"/>
<dbReference type="InterPro" id="IPR002731">
    <property type="entry name" value="ATPase_BadF"/>
</dbReference>
<dbReference type="EMBL" id="OC934680">
    <property type="protein sequence ID" value="CAD7660307.1"/>
    <property type="molecule type" value="Genomic_DNA"/>
</dbReference>
<dbReference type="Gene3D" id="3.30.420.40">
    <property type="match status" value="2"/>
</dbReference>
<evidence type="ECO:0000313" key="6">
    <source>
        <dbReference type="EMBL" id="CAD7660307.1"/>
    </source>
</evidence>
<dbReference type="AlphaFoldDB" id="A0A7R9MHP3"/>
<dbReference type="EMBL" id="CAJPVJ010019855">
    <property type="protein sequence ID" value="CAG2177445.1"/>
    <property type="molecule type" value="Genomic_DNA"/>
</dbReference>
<evidence type="ECO:0000259" key="5">
    <source>
        <dbReference type="Pfam" id="PF01869"/>
    </source>
</evidence>
<proteinExistence type="inferred from homology"/>
<evidence type="ECO:0000256" key="3">
    <source>
        <dbReference type="ARBA" id="ARBA00014974"/>
    </source>
</evidence>
<dbReference type="SUPFAM" id="SSF53067">
    <property type="entry name" value="Actin-like ATPase domain"/>
    <property type="match status" value="1"/>
</dbReference>
<evidence type="ECO:0000256" key="2">
    <source>
        <dbReference type="ARBA" id="ARBA00012122"/>
    </source>
</evidence>
<accession>A0A7R9MHP3</accession>
<feature type="domain" description="ATPase BadF/BadG/BcrA/BcrD type" evidence="5">
    <location>
        <begin position="5"/>
        <end position="296"/>
    </location>
</feature>
<dbReference type="Proteomes" id="UP000728032">
    <property type="component" value="Unassembled WGS sequence"/>
</dbReference>
<dbReference type="Pfam" id="PF01869">
    <property type="entry name" value="BcrAD_BadFG"/>
    <property type="match status" value="1"/>
</dbReference>
<sequence>MSLAIESGATNTVAIYVGAGDDSRKSLKRFHFGAANFKLLKPTQIESFLNDIKTTTAQYVIDRIAIGMPGIVGEQDKKALKRAVDKVWPNLKMVWVGNDTDTALACIDDTKYAIKCIVISGTGSCCYGNNGHKTAKIGGHGHIIGDRGSGYAISHMALREALKDYEYNHYTPDDTEPHEDRSVLMNCLLKHLNLQSIYELVGWSVVASKAEIADLAQLVIKVALMGNAVAKRVLDIAIDDLVNDIKCLVSRLRNDGAKAEGNTIQIGFTGSLLSKSETFSQRVSQKLKQSVPDADIIILKDTVMGALRMISDKNSNSSDNGV</sequence>
<comment type="similarity">
    <text evidence="1">Belongs to the eukaryotic-type N-acetylglucosamine kinase family.</text>
</comment>
<dbReference type="CDD" id="cd24007">
    <property type="entry name" value="ASKHA_NBD_eukNAGK-like"/>
    <property type="match status" value="1"/>
</dbReference>